<evidence type="ECO:0000313" key="3">
    <source>
        <dbReference type="EMBL" id="TFL02422.1"/>
    </source>
</evidence>
<dbReference type="PANTHER" id="PTHR15323">
    <property type="entry name" value="D123 PROTEIN"/>
    <property type="match status" value="1"/>
</dbReference>
<evidence type="ECO:0000313" key="4">
    <source>
        <dbReference type="Proteomes" id="UP000305067"/>
    </source>
</evidence>
<dbReference type="OrthoDB" id="360540at2759"/>
<accession>A0A5C3QKX3</accession>
<dbReference type="Proteomes" id="UP000305067">
    <property type="component" value="Unassembled WGS sequence"/>
</dbReference>
<evidence type="ECO:0000256" key="1">
    <source>
        <dbReference type="ARBA" id="ARBA00011047"/>
    </source>
</evidence>
<reference evidence="3 4" key="1">
    <citation type="journal article" date="2019" name="Nat. Ecol. Evol.">
        <title>Megaphylogeny resolves global patterns of mushroom evolution.</title>
        <authorList>
            <person name="Varga T."/>
            <person name="Krizsan K."/>
            <person name="Foldi C."/>
            <person name="Dima B."/>
            <person name="Sanchez-Garcia M."/>
            <person name="Sanchez-Ramirez S."/>
            <person name="Szollosi G.J."/>
            <person name="Szarkandi J.G."/>
            <person name="Papp V."/>
            <person name="Albert L."/>
            <person name="Andreopoulos W."/>
            <person name="Angelini C."/>
            <person name="Antonin V."/>
            <person name="Barry K.W."/>
            <person name="Bougher N.L."/>
            <person name="Buchanan P."/>
            <person name="Buyck B."/>
            <person name="Bense V."/>
            <person name="Catcheside P."/>
            <person name="Chovatia M."/>
            <person name="Cooper J."/>
            <person name="Damon W."/>
            <person name="Desjardin D."/>
            <person name="Finy P."/>
            <person name="Geml J."/>
            <person name="Haridas S."/>
            <person name="Hughes K."/>
            <person name="Justo A."/>
            <person name="Karasinski D."/>
            <person name="Kautmanova I."/>
            <person name="Kiss B."/>
            <person name="Kocsube S."/>
            <person name="Kotiranta H."/>
            <person name="LaButti K.M."/>
            <person name="Lechner B.E."/>
            <person name="Liimatainen K."/>
            <person name="Lipzen A."/>
            <person name="Lukacs Z."/>
            <person name="Mihaltcheva S."/>
            <person name="Morgado L.N."/>
            <person name="Niskanen T."/>
            <person name="Noordeloos M.E."/>
            <person name="Ohm R.A."/>
            <person name="Ortiz-Santana B."/>
            <person name="Ovrebo C."/>
            <person name="Racz N."/>
            <person name="Riley R."/>
            <person name="Savchenko A."/>
            <person name="Shiryaev A."/>
            <person name="Soop K."/>
            <person name="Spirin V."/>
            <person name="Szebenyi C."/>
            <person name="Tomsovsky M."/>
            <person name="Tulloss R.E."/>
            <person name="Uehling J."/>
            <person name="Grigoriev I.V."/>
            <person name="Vagvolgyi C."/>
            <person name="Papp T."/>
            <person name="Martin F.M."/>
            <person name="Miettinen O."/>
            <person name="Hibbett D.S."/>
            <person name="Nagy L.G."/>
        </authorList>
    </citation>
    <scope>NUCLEOTIDE SEQUENCE [LARGE SCALE GENOMIC DNA]</scope>
    <source>
        <strain evidence="3 4">CBS 309.79</strain>
    </source>
</reference>
<name>A0A5C3QKX3_9AGAR</name>
<evidence type="ECO:0000256" key="2">
    <source>
        <dbReference type="SAM" id="MobiDB-lite"/>
    </source>
</evidence>
<dbReference type="EMBL" id="ML178822">
    <property type="protein sequence ID" value="TFL02422.1"/>
    <property type="molecule type" value="Genomic_DNA"/>
</dbReference>
<sequence>MSLFPDSTPATILSCQFSSWYPKFKAQTIRSTVIRPLSTEFEEYLRSDGVFVPQGSEDIPYESTLSDSDDDGNSAPHDSDDESDDGRQRHFSFPELDEQIRACITEYGAVFPKMNFSSPKDASWVLPAGSPLKCTCPADIYLLLKSSDFITHDLSKEDVFDGYSSTGAEATYDLELVLRKWYPVDRSRELRCFVRDNTLFAISQRDTNFYDFMNEANNQAKIVETLATFFKDHIQLKMLETTNYVFDFLLTRDYSSGHIIDFNPYLPKTDPLLFTYEELLDLHQTRPKEPKLLVIDSAAHPAANTSGPANQHNMMPFDALNISSGKDIAHFAEVWKQEVQEASKPESR</sequence>
<comment type="similarity">
    <text evidence="1">Belongs to the CDC123 family.</text>
</comment>
<feature type="region of interest" description="Disordered" evidence="2">
    <location>
        <begin position="52"/>
        <end position="89"/>
    </location>
</feature>
<dbReference type="GO" id="GO:0005737">
    <property type="term" value="C:cytoplasm"/>
    <property type="evidence" value="ECO:0007669"/>
    <property type="project" value="TreeGrafter"/>
</dbReference>
<proteinExistence type="inferred from homology"/>
<gene>
    <name evidence="3" type="ORF">BDV98DRAFT_426934</name>
</gene>
<dbReference type="Pfam" id="PF07065">
    <property type="entry name" value="D123"/>
    <property type="match status" value="1"/>
</dbReference>
<dbReference type="PANTHER" id="PTHR15323:SF6">
    <property type="entry name" value="CELL DIVISION CYCLE PROTEIN 123 HOMOLOG"/>
    <property type="match status" value="1"/>
</dbReference>
<protein>
    <submittedName>
        <fullName evidence="3">D123-domain-containing protein</fullName>
    </submittedName>
</protein>
<dbReference type="STRING" id="1884261.A0A5C3QKX3"/>
<dbReference type="InterPro" id="IPR009772">
    <property type="entry name" value="CDC123"/>
</dbReference>
<dbReference type="AlphaFoldDB" id="A0A5C3QKX3"/>
<keyword evidence="4" id="KW-1185">Reference proteome</keyword>
<organism evidence="3 4">
    <name type="scientific">Pterulicium gracile</name>
    <dbReference type="NCBI Taxonomy" id="1884261"/>
    <lineage>
        <taxon>Eukaryota</taxon>
        <taxon>Fungi</taxon>
        <taxon>Dikarya</taxon>
        <taxon>Basidiomycota</taxon>
        <taxon>Agaricomycotina</taxon>
        <taxon>Agaricomycetes</taxon>
        <taxon>Agaricomycetidae</taxon>
        <taxon>Agaricales</taxon>
        <taxon>Pleurotineae</taxon>
        <taxon>Pterulaceae</taxon>
        <taxon>Pterulicium</taxon>
    </lineage>
</organism>